<dbReference type="Pfam" id="PF21478">
    <property type="entry name" value="GcvP2_C"/>
    <property type="match status" value="1"/>
</dbReference>
<comment type="function">
    <text evidence="2 6">The glycine cleavage system catalyzes the degradation of glycine. The P protein binds the alpha-amino group of glycine through its pyridoxal phosphate cofactor; CO(2) is released and the remaining methylamine moiety is then transferred to the lipoamide cofactor of the H protein.</text>
</comment>
<dbReference type="Proteomes" id="UP000243819">
    <property type="component" value="Unassembled WGS sequence"/>
</dbReference>
<evidence type="ECO:0000313" key="10">
    <source>
        <dbReference type="Proteomes" id="UP000243819"/>
    </source>
</evidence>
<dbReference type="InterPro" id="IPR015424">
    <property type="entry name" value="PyrdxlP-dep_Trfase"/>
</dbReference>
<accession>A0A1H9Y325</accession>
<dbReference type="Gene3D" id="6.20.440.10">
    <property type="match status" value="1"/>
</dbReference>
<dbReference type="OrthoDB" id="9801272at2"/>
<keyword evidence="4 6" id="KW-0560">Oxidoreductase</keyword>
<dbReference type="PANTHER" id="PTHR11773:SF1">
    <property type="entry name" value="GLYCINE DEHYDROGENASE (DECARBOXYLATING), MITOCHONDRIAL"/>
    <property type="match status" value="1"/>
</dbReference>
<evidence type="ECO:0000256" key="2">
    <source>
        <dbReference type="ARBA" id="ARBA00003788"/>
    </source>
</evidence>
<evidence type="ECO:0000256" key="5">
    <source>
        <dbReference type="ARBA" id="ARBA00049026"/>
    </source>
</evidence>
<reference evidence="10" key="1">
    <citation type="submission" date="2016-10" db="EMBL/GenBank/DDBJ databases">
        <authorList>
            <person name="Varghese N."/>
            <person name="Submissions S."/>
        </authorList>
    </citation>
    <scope>NUCLEOTIDE SEQUENCE [LARGE SCALE GENOMIC DNA]</scope>
    <source>
        <strain evidence="10">DSM 13577</strain>
    </source>
</reference>
<comment type="subunit">
    <text evidence="6">The glycine cleavage system is composed of four proteins: P, T, L and H. In this organism, the P 'protein' is a heterodimer of two subunits.</text>
</comment>
<feature type="domain" description="Glycine dehydrogenase C-terminal" evidence="8">
    <location>
        <begin position="351"/>
        <end position="452"/>
    </location>
</feature>
<dbReference type="NCBIfam" id="NF003346">
    <property type="entry name" value="PRK04366.1"/>
    <property type="match status" value="1"/>
</dbReference>
<name>A0A1H9Y325_9FIRM</name>
<dbReference type="InterPro" id="IPR049315">
    <property type="entry name" value="GDC-P_N"/>
</dbReference>
<dbReference type="InterPro" id="IPR023012">
    <property type="entry name" value="GcvPB"/>
</dbReference>
<dbReference type="FunFam" id="3.90.1150.10:FF:000014">
    <property type="entry name" value="Probable glycine dehydrogenase (decarboxylating) subunit 2"/>
    <property type="match status" value="1"/>
</dbReference>
<comment type="similarity">
    <text evidence="6">Belongs to the GcvP family. C-terminal subunit subfamily.</text>
</comment>
<dbReference type="HAMAP" id="MF_00713">
    <property type="entry name" value="GcvPB"/>
    <property type="match status" value="1"/>
</dbReference>
<dbReference type="InterPro" id="IPR015422">
    <property type="entry name" value="PyrdxlP-dep_Trfase_small"/>
</dbReference>
<keyword evidence="10" id="KW-1185">Reference proteome</keyword>
<dbReference type="GO" id="GO:0005829">
    <property type="term" value="C:cytosol"/>
    <property type="evidence" value="ECO:0007669"/>
    <property type="project" value="TreeGrafter"/>
</dbReference>
<dbReference type="FunFam" id="3.40.640.10:FF:000034">
    <property type="entry name" value="Probable glycine dehydrogenase (decarboxylating) subunit 2"/>
    <property type="match status" value="1"/>
</dbReference>
<keyword evidence="3 6" id="KW-0663">Pyridoxal phosphate</keyword>
<gene>
    <name evidence="6" type="primary">gcvPB</name>
    <name evidence="9" type="ORF">SAMN03080614_1001115</name>
</gene>
<evidence type="ECO:0000256" key="4">
    <source>
        <dbReference type="ARBA" id="ARBA00023002"/>
    </source>
</evidence>
<evidence type="ECO:0000256" key="1">
    <source>
        <dbReference type="ARBA" id="ARBA00001933"/>
    </source>
</evidence>
<evidence type="ECO:0000256" key="3">
    <source>
        <dbReference type="ARBA" id="ARBA00022898"/>
    </source>
</evidence>
<dbReference type="Gene3D" id="3.40.640.10">
    <property type="entry name" value="Type I PLP-dependent aspartate aminotransferase-like (Major domain)"/>
    <property type="match status" value="1"/>
</dbReference>
<dbReference type="SUPFAM" id="SSF53383">
    <property type="entry name" value="PLP-dependent transferases"/>
    <property type="match status" value="1"/>
</dbReference>
<evidence type="ECO:0000259" key="7">
    <source>
        <dbReference type="Pfam" id="PF02347"/>
    </source>
</evidence>
<evidence type="ECO:0000256" key="6">
    <source>
        <dbReference type="HAMAP-Rule" id="MF_00713"/>
    </source>
</evidence>
<comment type="cofactor">
    <cofactor evidence="1 6">
        <name>pyridoxal 5'-phosphate</name>
        <dbReference type="ChEBI" id="CHEBI:597326"/>
    </cofactor>
</comment>
<dbReference type="InterPro" id="IPR049316">
    <property type="entry name" value="GDC-P_C"/>
</dbReference>
<feature type="domain" description="Glycine cleavage system P-protein N-terminal" evidence="7">
    <location>
        <begin position="28"/>
        <end position="303"/>
    </location>
</feature>
<dbReference type="InterPro" id="IPR015421">
    <property type="entry name" value="PyrdxlP-dep_Trfase_major"/>
</dbReference>
<dbReference type="InterPro" id="IPR020581">
    <property type="entry name" value="GDC_P"/>
</dbReference>
<dbReference type="GO" id="GO:0016594">
    <property type="term" value="F:glycine binding"/>
    <property type="evidence" value="ECO:0007669"/>
    <property type="project" value="TreeGrafter"/>
</dbReference>
<feature type="modified residue" description="N6-(pyridoxal phosphate)lysine" evidence="6">
    <location>
        <position position="271"/>
    </location>
</feature>
<dbReference type="PANTHER" id="PTHR11773">
    <property type="entry name" value="GLYCINE DEHYDROGENASE, DECARBOXYLATING"/>
    <property type="match status" value="1"/>
</dbReference>
<dbReference type="RefSeq" id="WP_091347830.1">
    <property type="nucleotide sequence ID" value="NZ_FOIF01000001.1"/>
</dbReference>
<protein>
    <recommendedName>
        <fullName evidence="6">Probable glycine dehydrogenase (decarboxylating) subunit 2</fullName>
        <ecNumber evidence="6">1.4.4.2</ecNumber>
    </recommendedName>
    <alternativeName>
        <fullName evidence="6">Glycine cleavage system P-protein subunit 2</fullName>
    </alternativeName>
    <alternativeName>
        <fullName evidence="6">Glycine decarboxylase subunit 2</fullName>
    </alternativeName>
    <alternativeName>
        <fullName evidence="6">Glycine dehydrogenase (aminomethyl-transferring) subunit 2</fullName>
    </alternativeName>
</protein>
<proteinExistence type="inferred from homology"/>
<dbReference type="GO" id="GO:0030170">
    <property type="term" value="F:pyridoxal phosphate binding"/>
    <property type="evidence" value="ECO:0007669"/>
    <property type="project" value="TreeGrafter"/>
</dbReference>
<dbReference type="GO" id="GO:0004375">
    <property type="term" value="F:glycine dehydrogenase (decarboxylating) activity"/>
    <property type="evidence" value="ECO:0007669"/>
    <property type="project" value="UniProtKB-EC"/>
</dbReference>
<dbReference type="Pfam" id="PF02347">
    <property type="entry name" value="GDC-P"/>
    <property type="match status" value="1"/>
</dbReference>
<dbReference type="EMBL" id="FOIF01000001">
    <property type="protein sequence ID" value="SES63106.1"/>
    <property type="molecule type" value="Genomic_DNA"/>
</dbReference>
<comment type="catalytic activity">
    <reaction evidence="5 6">
        <text>N(6)-[(R)-lipoyl]-L-lysyl-[glycine-cleavage complex H protein] + glycine + H(+) = N(6)-[(R)-S(8)-aminomethyldihydrolipoyl]-L-lysyl-[glycine-cleavage complex H protein] + CO2</text>
        <dbReference type="Rhea" id="RHEA:24304"/>
        <dbReference type="Rhea" id="RHEA-COMP:10494"/>
        <dbReference type="Rhea" id="RHEA-COMP:10495"/>
        <dbReference type="ChEBI" id="CHEBI:15378"/>
        <dbReference type="ChEBI" id="CHEBI:16526"/>
        <dbReference type="ChEBI" id="CHEBI:57305"/>
        <dbReference type="ChEBI" id="CHEBI:83099"/>
        <dbReference type="ChEBI" id="CHEBI:83143"/>
        <dbReference type="EC" id="1.4.4.2"/>
    </reaction>
</comment>
<dbReference type="Gene3D" id="3.90.1150.10">
    <property type="entry name" value="Aspartate Aminotransferase, domain 1"/>
    <property type="match status" value="1"/>
</dbReference>
<dbReference type="GO" id="GO:0019464">
    <property type="term" value="P:glycine decarboxylation via glycine cleavage system"/>
    <property type="evidence" value="ECO:0007669"/>
    <property type="project" value="UniProtKB-UniRule"/>
</dbReference>
<evidence type="ECO:0000259" key="8">
    <source>
        <dbReference type="Pfam" id="PF21478"/>
    </source>
</evidence>
<dbReference type="GO" id="GO:0005960">
    <property type="term" value="C:glycine cleavage complex"/>
    <property type="evidence" value="ECO:0007669"/>
    <property type="project" value="TreeGrafter"/>
</dbReference>
<dbReference type="STRING" id="1120990.SAMN03080614_1001115"/>
<organism evidence="9 10">
    <name type="scientific">Anaerobranca gottschalkii DSM 13577</name>
    <dbReference type="NCBI Taxonomy" id="1120990"/>
    <lineage>
        <taxon>Bacteria</taxon>
        <taxon>Bacillati</taxon>
        <taxon>Bacillota</taxon>
        <taxon>Clostridia</taxon>
        <taxon>Eubacteriales</taxon>
        <taxon>Proteinivoracaceae</taxon>
        <taxon>Anaerobranca</taxon>
    </lineage>
</organism>
<dbReference type="CDD" id="cd00613">
    <property type="entry name" value="GDC-P"/>
    <property type="match status" value="1"/>
</dbReference>
<dbReference type="EC" id="1.4.4.2" evidence="6"/>
<sequence length="488" mass="53836">MRGEVKTIFEKSIPGHVGFSLPNSDVGERKLEELLPSEFLRKEPLELPQVSEGEVVRHYVELSTRNHGVDSGFYPLGSCTMKYNPKINEDMVRIPGFANLHPLMDEEGVQGALELMYNLQNYLGEITGMDAVTLQPVAGAHGELVGLMLIDAYHKNRGEKRRTVLVPDSAHGTNPASAAMAGFKVVEIKSDCDGSVCLESLKESLNDDVAALMLTNPSTLGLFEENIVEIAKLVHEAGGLLYYDGANANAILGIARPGDMGFDVVHLNLHKTFSTPHGGGGPGSGPVGVKKELMEFLPTPIIEKKGDKFTLNYNLPKSIGRVHSFYGNFGVNIRAYSYILTMGAKGLRQVSEDAVLNANYLMEHLKGYYHLPYDKTCMHEFVLSGKNLKEYGVKTLDVAKALLDYGIHPPTIYFPLIVEEALMIEPTETETKETLDRFITAMKEIAEKAKENPEELKNAPHKTFIKRLDEVGAARNPVVCCTLNFRRS</sequence>
<evidence type="ECO:0000313" key="9">
    <source>
        <dbReference type="EMBL" id="SES63106.1"/>
    </source>
</evidence>
<dbReference type="AlphaFoldDB" id="A0A1H9Y325"/>